<dbReference type="SMART" id="SM00671">
    <property type="entry name" value="SEL1"/>
    <property type="match status" value="18"/>
</dbReference>
<dbReference type="EMBL" id="JAPFFF010000004">
    <property type="protein sequence ID" value="KAK8893087.1"/>
    <property type="molecule type" value="Genomic_DNA"/>
</dbReference>
<dbReference type="InterPro" id="IPR006597">
    <property type="entry name" value="Sel1-like"/>
</dbReference>
<evidence type="ECO:0000259" key="2">
    <source>
        <dbReference type="PROSITE" id="PS50011"/>
    </source>
</evidence>
<dbReference type="SUPFAM" id="SSF56112">
    <property type="entry name" value="Protein kinase-like (PK-like)"/>
    <property type="match status" value="1"/>
</dbReference>
<dbReference type="PROSITE" id="PS50011">
    <property type="entry name" value="PROTEIN_KINASE_DOM"/>
    <property type="match status" value="1"/>
</dbReference>
<dbReference type="Pfam" id="PF00069">
    <property type="entry name" value="Pkinase"/>
    <property type="match status" value="1"/>
</dbReference>
<name>A0ABR2KRQ3_9EUKA</name>
<dbReference type="InterPro" id="IPR050767">
    <property type="entry name" value="Sel1_AlgK"/>
</dbReference>
<accession>A0ABR2KRQ3</accession>
<dbReference type="Pfam" id="PF08238">
    <property type="entry name" value="Sel1"/>
    <property type="match status" value="18"/>
</dbReference>
<dbReference type="Proteomes" id="UP001470230">
    <property type="component" value="Unassembled WGS sequence"/>
</dbReference>
<organism evidence="3 4">
    <name type="scientific">Tritrichomonas musculus</name>
    <dbReference type="NCBI Taxonomy" id="1915356"/>
    <lineage>
        <taxon>Eukaryota</taxon>
        <taxon>Metamonada</taxon>
        <taxon>Parabasalia</taxon>
        <taxon>Tritrichomonadida</taxon>
        <taxon>Tritrichomonadidae</taxon>
        <taxon>Tritrichomonas</taxon>
    </lineage>
</organism>
<feature type="domain" description="Protein kinase" evidence="2">
    <location>
        <begin position="241"/>
        <end position="490"/>
    </location>
</feature>
<dbReference type="Gene3D" id="1.25.40.10">
    <property type="entry name" value="Tetratricopeptide repeat domain"/>
    <property type="match status" value="3"/>
</dbReference>
<dbReference type="SMART" id="SM00220">
    <property type="entry name" value="S_TKc"/>
    <property type="match status" value="1"/>
</dbReference>
<reference evidence="3 4" key="1">
    <citation type="submission" date="2024-04" db="EMBL/GenBank/DDBJ databases">
        <title>Tritrichomonas musculus Genome.</title>
        <authorList>
            <person name="Alves-Ferreira E."/>
            <person name="Grigg M."/>
            <person name="Lorenzi H."/>
            <person name="Galac M."/>
        </authorList>
    </citation>
    <scope>NUCLEOTIDE SEQUENCE [LARGE SCALE GENOMIC DNA]</scope>
    <source>
        <strain evidence="3 4">EAF2021</strain>
    </source>
</reference>
<dbReference type="InterPro" id="IPR011990">
    <property type="entry name" value="TPR-like_helical_dom_sf"/>
</dbReference>
<protein>
    <recommendedName>
        <fullName evidence="2">Protein kinase domain-containing protein</fullName>
    </recommendedName>
</protein>
<comment type="similarity">
    <text evidence="1">Belongs to the sel-1 family.</text>
</comment>
<comment type="caution">
    <text evidence="3">The sequence shown here is derived from an EMBL/GenBank/DDBJ whole genome shotgun (WGS) entry which is preliminary data.</text>
</comment>
<proteinExistence type="inferred from homology"/>
<dbReference type="PANTHER" id="PTHR11102:SF160">
    <property type="entry name" value="ERAD-ASSOCIATED E3 UBIQUITIN-PROTEIN LIGASE COMPONENT HRD3"/>
    <property type="match status" value="1"/>
</dbReference>
<keyword evidence="4" id="KW-1185">Reference proteome</keyword>
<dbReference type="InterPro" id="IPR000719">
    <property type="entry name" value="Prot_kinase_dom"/>
</dbReference>
<dbReference type="PROSITE" id="PS00108">
    <property type="entry name" value="PROTEIN_KINASE_ST"/>
    <property type="match status" value="1"/>
</dbReference>
<dbReference type="InterPro" id="IPR011009">
    <property type="entry name" value="Kinase-like_dom_sf"/>
</dbReference>
<gene>
    <name evidence="3" type="ORF">M9Y10_030350</name>
</gene>
<dbReference type="InterPro" id="IPR008271">
    <property type="entry name" value="Ser/Thr_kinase_AS"/>
</dbReference>
<evidence type="ECO:0000256" key="1">
    <source>
        <dbReference type="ARBA" id="ARBA00038101"/>
    </source>
</evidence>
<sequence length="1341" mass="156608">MEHDILQRKIAETIKSHSKFSGKDLFKDDVQPSFYFRVIKEFDFYILMKDEAESSIFEEIKAYLAVKTVPFATFSFFEDKNNKYLTICHEFKIYTIIIDENHEQPHLNAILSFLTRSTIHFITPNRRGYEQFNELIKKISSSNKQNSGSDKSYRINLNNIIFPEEEEQANIESEINTIRIQIENKIRKISLLNITKDSFITFVIRRFYFPKNDFEDPSFFEYKSFIYNNHIHLREFKNNDIIRIRDISRGIFLILDKITNQLFIQKIRNIYITDDEFATEKEMYEAINSLSHFVKCFGYTKNKEEQIESIIIEFMSGTTLQNYILNNKQIKYEEKYKLSLDIIEGLQILHSNNFIHRDLKPDNIFINHDHQIFIGDFNCSKFVDSKTPQVMTSDIGSIIYSSPEILNFKEYDKSTDIYSFGLILYFIYKEENPLNNHSESEIIDIKNQNIFIYLKDQIFDDFVHIIISKCVHNDPQKRSNVENIIKYYFIYSLNQLYVDEFKFISYFLLNNNSNVFNILKPIIFKNIDKEQMKNINKSHILFGIYQFILIEFNNSKLQNKIIDIIETSANKNDHYSQYVIGMLYLFERNIEKAIFYLTLSANYNNSEAQYYLGQIYLSDSFDTADINGRIHHITLSANNNNPNAQLYLGLEYLKEIDGIKNTNKGIYYITLSANNNNSIAQNKLGNFYFYNGNTKGDIEKGIHYFTLSADNNNAEAQYSLGKIYFDGEKNQKDINKGVNYLTLSANNNNSKAQFLLGINYIRGGSIPININKGMMYLTLSANDNNDDAHFILGLFYFSGLYVQQIIIKGINHFLFAANNNNSYAQYYLGLIYFRGENIPKDINKGIHYLTLSANNNNSAAQHLIGRYYFYSNNINKGLHYLTLSVNNNNSNAQYTLGYIYLNNQNITKNINKGIYYLILSANNNNSDAQFALGLEYFSCHNIPQDMSKVIYYLTLSANNNNSLAQCLLGLIYFYGKKVQQDTKKGIHYITLSANKNNVIAQCSLGYIYFFGQNIKQDIKKGIKYFTLSAGKNDPDANYWLGIIYFNGVEVQQDINKGLYHLKLSANQNHVLSSKVLGLIYLNNINVTKDIPKAINYFKISADQGNVESNLYLGIIYYSKIYMKQDIQQAIHYYKEASSFNNQYAKNNLAIIYKNGVGVQKNTTMMLEYLNEGIRQKNDDFCLYNLARICYFGIEQKTNIERAINLLTESTKNNFSPSIFFLYLIYSFGEKEIKNTSKSINLEQHILYSDFPDILKFVISHIDIISKEILFNFIKDYDLVYSYVSDDMKGYSEIKDYYQNLLKEIFPNESCFKENKNKRTQPKDINELFYEGFNVIFSTKKH</sequence>
<dbReference type="SUPFAM" id="SSF81901">
    <property type="entry name" value="HCP-like"/>
    <property type="match status" value="4"/>
</dbReference>
<evidence type="ECO:0000313" key="3">
    <source>
        <dbReference type="EMBL" id="KAK8893087.1"/>
    </source>
</evidence>
<evidence type="ECO:0000313" key="4">
    <source>
        <dbReference type="Proteomes" id="UP001470230"/>
    </source>
</evidence>
<dbReference type="Gene3D" id="1.10.510.10">
    <property type="entry name" value="Transferase(Phosphotransferase) domain 1"/>
    <property type="match status" value="1"/>
</dbReference>
<dbReference type="PANTHER" id="PTHR11102">
    <property type="entry name" value="SEL-1-LIKE PROTEIN"/>
    <property type="match status" value="1"/>
</dbReference>